<organism evidence="12 13">
    <name type="scientific">Thioflexithrix psekupsensis</name>
    <dbReference type="NCBI Taxonomy" id="1570016"/>
    <lineage>
        <taxon>Bacteria</taxon>
        <taxon>Pseudomonadati</taxon>
        <taxon>Pseudomonadota</taxon>
        <taxon>Gammaproteobacteria</taxon>
        <taxon>Thiotrichales</taxon>
        <taxon>Thioflexithrix</taxon>
    </lineage>
</organism>
<dbReference type="Gene3D" id="3.90.1150.10">
    <property type="entry name" value="Aspartate Aminotransferase, domain 1"/>
    <property type="match status" value="1"/>
</dbReference>
<keyword evidence="4" id="KW-0808">Transferase</keyword>
<keyword evidence="7" id="KW-0408">Iron</keyword>
<dbReference type="RefSeq" id="WP_086488745.1">
    <property type="nucleotide sequence ID" value="NZ_MSLT01000018.1"/>
</dbReference>
<dbReference type="InterPro" id="IPR015424">
    <property type="entry name" value="PyrdxlP-dep_Trfase"/>
</dbReference>
<evidence type="ECO:0000313" key="12">
    <source>
        <dbReference type="EMBL" id="OUD13296.1"/>
    </source>
</evidence>
<evidence type="ECO:0000256" key="2">
    <source>
        <dbReference type="ARBA" id="ARBA00006490"/>
    </source>
</evidence>
<dbReference type="EC" id="2.8.1.7" evidence="3"/>
<dbReference type="InterPro" id="IPR020578">
    <property type="entry name" value="Aminotrans_V_PyrdxlP_BS"/>
</dbReference>
<dbReference type="InterPro" id="IPR015421">
    <property type="entry name" value="PyrdxlP-dep_Trfase_major"/>
</dbReference>
<dbReference type="Pfam" id="PF00266">
    <property type="entry name" value="Aminotran_5"/>
    <property type="match status" value="1"/>
</dbReference>
<keyword evidence="13" id="KW-1185">Reference proteome</keyword>
<sequence length="378" mass="41000">MRRVYFDNNATTPLDERVLEAMLPFLKNGHGNASSVHQAGRRARQAIDLARQQVAALVNVQPSQVIFTSGGTEANNTILKGLATQFESATVAISPLEHPSILQPATALAARNWDVYRLPADSHGQTQVPEKWPDQTRLVSVMLANNETGVLQNVSEIALSARQQGILIHTDATQAAGKIVVDFSRLGVHFMTLSAHKFHGPQGVGALIINKSQELTPLLQGGGQEKGMRAGTENVAAIVGFGSACDYARQELSARQSHWHVLRQKLETALAQQDRVQTIGINSPRLLNTILITIKGLRGETSVMELDRRGVALSSGSACHSEYSEPSHVLLAMGIADEQADTAIRISFGQQNTVEEVQYFLAAFTELLDNLPPLLINN</sequence>
<dbReference type="SUPFAM" id="SSF53383">
    <property type="entry name" value="PLP-dependent transferases"/>
    <property type="match status" value="1"/>
</dbReference>
<evidence type="ECO:0000256" key="6">
    <source>
        <dbReference type="ARBA" id="ARBA00022898"/>
    </source>
</evidence>
<dbReference type="PANTHER" id="PTHR11601:SF34">
    <property type="entry name" value="CYSTEINE DESULFURASE"/>
    <property type="match status" value="1"/>
</dbReference>
<evidence type="ECO:0000259" key="11">
    <source>
        <dbReference type="Pfam" id="PF00266"/>
    </source>
</evidence>
<comment type="cofactor">
    <cofactor evidence="1 10">
        <name>pyridoxal 5'-phosphate</name>
        <dbReference type="ChEBI" id="CHEBI:597326"/>
    </cofactor>
</comment>
<dbReference type="AlphaFoldDB" id="A0A251X6C7"/>
<dbReference type="PANTHER" id="PTHR11601">
    <property type="entry name" value="CYSTEINE DESULFURYLASE FAMILY MEMBER"/>
    <property type="match status" value="1"/>
</dbReference>
<dbReference type="OrthoDB" id="9808002at2"/>
<gene>
    <name evidence="12" type="ORF">TPSD3_11745</name>
</gene>
<evidence type="ECO:0000256" key="10">
    <source>
        <dbReference type="RuleBase" id="RU004504"/>
    </source>
</evidence>
<keyword evidence="5" id="KW-0479">Metal-binding</keyword>
<keyword evidence="6" id="KW-0663">Pyridoxal phosphate</keyword>
<name>A0A251X6C7_9GAMM</name>
<accession>A0A251X6C7</accession>
<evidence type="ECO:0000256" key="9">
    <source>
        <dbReference type="ARBA" id="ARBA00050776"/>
    </source>
</evidence>
<dbReference type="GO" id="GO:0031071">
    <property type="term" value="F:cysteine desulfurase activity"/>
    <property type="evidence" value="ECO:0007669"/>
    <property type="project" value="UniProtKB-EC"/>
</dbReference>
<dbReference type="PIRSF" id="PIRSF005572">
    <property type="entry name" value="NifS"/>
    <property type="match status" value="1"/>
</dbReference>
<dbReference type="Gene3D" id="3.40.640.10">
    <property type="entry name" value="Type I PLP-dependent aspartate aminotransferase-like (Major domain)"/>
    <property type="match status" value="1"/>
</dbReference>
<evidence type="ECO:0000256" key="4">
    <source>
        <dbReference type="ARBA" id="ARBA00022679"/>
    </source>
</evidence>
<dbReference type="GO" id="GO:0046872">
    <property type="term" value="F:metal ion binding"/>
    <property type="evidence" value="ECO:0007669"/>
    <property type="project" value="UniProtKB-KW"/>
</dbReference>
<dbReference type="GO" id="GO:0051536">
    <property type="term" value="F:iron-sulfur cluster binding"/>
    <property type="evidence" value="ECO:0007669"/>
    <property type="project" value="UniProtKB-KW"/>
</dbReference>
<dbReference type="InterPro" id="IPR016454">
    <property type="entry name" value="Cysteine_dSase"/>
</dbReference>
<comment type="similarity">
    <text evidence="2">Belongs to the class-V pyridoxal-phosphate-dependent aminotransferase family. NifS/IscS subfamily.</text>
</comment>
<proteinExistence type="inferred from homology"/>
<dbReference type="Gene3D" id="1.10.260.50">
    <property type="match status" value="1"/>
</dbReference>
<evidence type="ECO:0000256" key="1">
    <source>
        <dbReference type="ARBA" id="ARBA00001933"/>
    </source>
</evidence>
<evidence type="ECO:0000256" key="5">
    <source>
        <dbReference type="ARBA" id="ARBA00022723"/>
    </source>
</evidence>
<feature type="domain" description="Aminotransferase class V" evidence="11">
    <location>
        <begin position="4"/>
        <end position="360"/>
    </location>
</feature>
<comment type="caution">
    <text evidence="12">The sequence shown here is derived from an EMBL/GenBank/DDBJ whole genome shotgun (WGS) entry which is preliminary data.</text>
</comment>
<protein>
    <recommendedName>
        <fullName evidence="3">cysteine desulfurase</fullName>
        <ecNumber evidence="3">2.8.1.7</ecNumber>
    </recommendedName>
</protein>
<evidence type="ECO:0000256" key="8">
    <source>
        <dbReference type="ARBA" id="ARBA00023014"/>
    </source>
</evidence>
<dbReference type="InterPro" id="IPR015422">
    <property type="entry name" value="PyrdxlP-dep_Trfase_small"/>
</dbReference>
<comment type="catalytic activity">
    <reaction evidence="9">
        <text>(sulfur carrier)-H + L-cysteine = (sulfur carrier)-SH + L-alanine</text>
        <dbReference type="Rhea" id="RHEA:43892"/>
        <dbReference type="Rhea" id="RHEA-COMP:14737"/>
        <dbReference type="Rhea" id="RHEA-COMP:14739"/>
        <dbReference type="ChEBI" id="CHEBI:29917"/>
        <dbReference type="ChEBI" id="CHEBI:35235"/>
        <dbReference type="ChEBI" id="CHEBI:57972"/>
        <dbReference type="ChEBI" id="CHEBI:64428"/>
        <dbReference type="EC" id="2.8.1.7"/>
    </reaction>
</comment>
<dbReference type="Proteomes" id="UP000194798">
    <property type="component" value="Unassembled WGS sequence"/>
</dbReference>
<dbReference type="PROSITE" id="PS00595">
    <property type="entry name" value="AA_TRANSFER_CLASS_5"/>
    <property type="match status" value="1"/>
</dbReference>
<dbReference type="EMBL" id="MSLT01000018">
    <property type="protein sequence ID" value="OUD13296.1"/>
    <property type="molecule type" value="Genomic_DNA"/>
</dbReference>
<evidence type="ECO:0000313" key="13">
    <source>
        <dbReference type="Proteomes" id="UP000194798"/>
    </source>
</evidence>
<keyword evidence="8" id="KW-0411">Iron-sulfur</keyword>
<evidence type="ECO:0000256" key="7">
    <source>
        <dbReference type="ARBA" id="ARBA00023004"/>
    </source>
</evidence>
<reference evidence="12 13" key="1">
    <citation type="submission" date="2016-12" db="EMBL/GenBank/DDBJ databases">
        <title>Thioflexothrix psekupsii D3 genome sequencing and assembly.</title>
        <authorList>
            <person name="Fomenkov A."/>
            <person name="Vincze T."/>
            <person name="Grabovich M."/>
            <person name="Anton B.P."/>
            <person name="Dubinina G."/>
            <person name="Orlova M."/>
            <person name="Belousova E."/>
            <person name="Roberts R.J."/>
        </authorList>
    </citation>
    <scope>NUCLEOTIDE SEQUENCE [LARGE SCALE GENOMIC DNA]</scope>
    <source>
        <strain evidence="12">D3</strain>
    </source>
</reference>
<dbReference type="InterPro" id="IPR000192">
    <property type="entry name" value="Aminotrans_V_dom"/>
</dbReference>
<evidence type="ECO:0000256" key="3">
    <source>
        <dbReference type="ARBA" id="ARBA00012239"/>
    </source>
</evidence>